<evidence type="ECO:0000256" key="2">
    <source>
        <dbReference type="ARBA" id="ARBA00012552"/>
    </source>
</evidence>
<evidence type="ECO:0000313" key="11">
    <source>
        <dbReference type="Proteomes" id="UP000034350"/>
    </source>
</evidence>
<dbReference type="PROSITE" id="PS51194">
    <property type="entry name" value="HELICASE_CTER"/>
    <property type="match status" value="1"/>
</dbReference>
<dbReference type="Gene3D" id="3.40.50.300">
    <property type="entry name" value="P-loop containing nucleotide triphosphate hydrolases"/>
    <property type="match status" value="2"/>
</dbReference>
<dbReference type="FunFam" id="3.40.50.300:FF:000637">
    <property type="entry name" value="ATP-dependent RNA helicase DHX37/DHR1"/>
    <property type="match status" value="1"/>
</dbReference>
<feature type="domain" description="Helicase ATP-binding" evidence="8">
    <location>
        <begin position="201"/>
        <end position="363"/>
    </location>
</feature>
<dbReference type="EC" id="3.6.4.13" evidence="2"/>
<dbReference type="SUPFAM" id="SSF52540">
    <property type="entry name" value="P-loop containing nucleoside triphosphate hydrolases"/>
    <property type="match status" value="1"/>
</dbReference>
<dbReference type="SMART" id="SM00490">
    <property type="entry name" value="HELICc"/>
    <property type="match status" value="1"/>
</dbReference>
<dbReference type="GO" id="GO:0005730">
    <property type="term" value="C:nucleolus"/>
    <property type="evidence" value="ECO:0007669"/>
    <property type="project" value="TreeGrafter"/>
</dbReference>
<dbReference type="SMART" id="SM00487">
    <property type="entry name" value="DEXDc"/>
    <property type="match status" value="1"/>
</dbReference>
<dbReference type="VEuPathDB" id="MicrosporidiaDB:AAJ76_900012560"/>
<evidence type="ECO:0000313" key="10">
    <source>
        <dbReference type="EMBL" id="KKO75909.1"/>
    </source>
</evidence>
<dbReference type="OrthoDB" id="10253254at2759"/>
<protein>
    <recommendedName>
        <fullName evidence="2">RNA helicase</fullName>
        <ecNumber evidence="2">3.6.4.13</ecNumber>
    </recommendedName>
</protein>
<organism evidence="10 11">
    <name type="scientific">Vairimorpha ceranae</name>
    <dbReference type="NCBI Taxonomy" id="40302"/>
    <lineage>
        <taxon>Eukaryota</taxon>
        <taxon>Fungi</taxon>
        <taxon>Fungi incertae sedis</taxon>
        <taxon>Microsporidia</taxon>
        <taxon>Nosematidae</taxon>
        <taxon>Vairimorpha</taxon>
    </lineage>
</organism>
<name>A0A0F9ZEU0_9MICR</name>
<dbReference type="InterPro" id="IPR014001">
    <property type="entry name" value="Helicase_ATP-bd"/>
</dbReference>
<dbReference type="PANTHER" id="PTHR18934:SF99">
    <property type="entry name" value="ATP-DEPENDENT RNA HELICASE DHX37-RELATED"/>
    <property type="match status" value="1"/>
</dbReference>
<dbReference type="GO" id="GO:0000462">
    <property type="term" value="P:maturation of SSU-rRNA from tricistronic rRNA transcript (SSU-rRNA, 5.8S rRNA, LSU-rRNA)"/>
    <property type="evidence" value="ECO:0007669"/>
    <property type="project" value="TreeGrafter"/>
</dbReference>
<evidence type="ECO:0000256" key="7">
    <source>
        <dbReference type="ARBA" id="ARBA00047984"/>
    </source>
</evidence>
<dbReference type="Proteomes" id="UP000034350">
    <property type="component" value="Unassembled WGS sequence"/>
</dbReference>
<dbReference type="VEuPathDB" id="MicrosporidiaDB:NCER_100425"/>
<dbReference type="AlphaFoldDB" id="A0A0F9ZEU0"/>
<dbReference type="InterPro" id="IPR011545">
    <property type="entry name" value="DEAD/DEAH_box_helicase_dom"/>
</dbReference>
<comment type="catalytic activity">
    <reaction evidence="7">
        <text>ATP + H2O = ADP + phosphate + H(+)</text>
        <dbReference type="Rhea" id="RHEA:13065"/>
        <dbReference type="ChEBI" id="CHEBI:15377"/>
        <dbReference type="ChEBI" id="CHEBI:15378"/>
        <dbReference type="ChEBI" id="CHEBI:30616"/>
        <dbReference type="ChEBI" id="CHEBI:43474"/>
        <dbReference type="ChEBI" id="CHEBI:456216"/>
        <dbReference type="EC" id="3.6.4.13"/>
    </reaction>
</comment>
<evidence type="ECO:0000256" key="5">
    <source>
        <dbReference type="ARBA" id="ARBA00022806"/>
    </source>
</evidence>
<dbReference type="GO" id="GO:0005524">
    <property type="term" value="F:ATP binding"/>
    <property type="evidence" value="ECO:0007669"/>
    <property type="project" value="UniProtKB-KW"/>
</dbReference>
<dbReference type="InterPro" id="IPR027417">
    <property type="entry name" value="P-loop_NTPase"/>
</dbReference>
<keyword evidence="4" id="KW-0378">Hydrolase</keyword>
<comment type="similarity">
    <text evidence="1">Belongs to the DEAD box helicase family. DEAH subfamily.</text>
</comment>
<dbReference type="Pfam" id="PF00270">
    <property type="entry name" value="DEAD"/>
    <property type="match status" value="1"/>
</dbReference>
<keyword evidence="5" id="KW-0347">Helicase</keyword>
<keyword evidence="3" id="KW-0547">Nucleotide-binding</keyword>
<proteinExistence type="inferred from homology"/>
<dbReference type="EMBL" id="JPQZ01000009">
    <property type="protein sequence ID" value="KKO75909.1"/>
    <property type="molecule type" value="Genomic_DNA"/>
</dbReference>
<gene>
    <name evidence="10" type="ORF">AAJ76_900012560</name>
</gene>
<sequence>MSKRKEKLLNKYLNKKRKQRRRDDLLAQIARIENDRIQKSKDTTIFVEKNKSKYSDKLGDDNLKDIVIEDISSIDNIQQESSKSEIKTDLYFNDVDTKTDLYFNDDNSLGIVEKDKVIDKKEVDDKQKEKVIDEKEVIDEQEDEVIDEKEVIDEQEDENVSLEDFLGESSVFDTITCLYRPVEIEEFRKTLPIYYEKEEIISTIKKHSVTLIKGDTGCGKTTQIPQFLYEGGFKKMIGVTQPRRISAISISNRINEELGEKKCAYKIRYESTVDSNTSIKIMTDGILLKEIQSDFLLSKYSVILLDEIHERSSNMDILISLLSRIIKIRKERNNELKLVLMSATIMIDELKGFFENIALYEVPCNSFKVTVFYEDKDPSDVVQAAFDRVSKIIKTKKDILSNSVLCFLPDKSYIYQVMDKLIARFDDCIILPLHSSLSKQEQSLIYKHYDKRKVILSTNIAETSITIPDVYYVVDSGLVKCKYVGSMNTIEYSIKYISKSSATQRAGRAGRTCPGICYRLYSGNTFLKLDDYDHPKIFYESLDEIILNLLSLGINDIHKFPFLNRPSDLNIKNSLNELKRIRIIDNDTKLTKLGEFISKLPLPPRIAKLLCIPNTTHILPELIDLASLMSINIELSCNAATKKYFIAEKSDLIVILKVFRDFEQAKHKKEFCKKIEINLSTFCEAAKMSKFLNNKFNLRTSERNLLTDDVKNEIRKIIYLAYSDRIALFDESSYWYKRNPIYVSNSSIDAEGEFVVFEYLLKGTKKTYMKNITIIDNQWFNL</sequence>
<dbReference type="InterPro" id="IPR002464">
    <property type="entry name" value="DNA/RNA_helicase_DEAH_CS"/>
</dbReference>
<dbReference type="SMART" id="SM00847">
    <property type="entry name" value="HA2"/>
    <property type="match status" value="1"/>
</dbReference>
<dbReference type="PROSITE" id="PS00690">
    <property type="entry name" value="DEAH_ATP_HELICASE"/>
    <property type="match status" value="1"/>
</dbReference>
<dbReference type="GeneID" id="36321535"/>
<feature type="domain" description="Helicase C-terminal" evidence="9">
    <location>
        <begin position="387"/>
        <end position="553"/>
    </location>
</feature>
<evidence type="ECO:0000256" key="6">
    <source>
        <dbReference type="ARBA" id="ARBA00022840"/>
    </source>
</evidence>
<dbReference type="PROSITE" id="PS51192">
    <property type="entry name" value="HELICASE_ATP_BIND_1"/>
    <property type="match status" value="1"/>
</dbReference>
<dbReference type="GO" id="GO:1990904">
    <property type="term" value="C:ribonucleoprotein complex"/>
    <property type="evidence" value="ECO:0007669"/>
    <property type="project" value="UniProtKB-ARBA"/>
</dbReference>
<evidence type="ECO:0000256" key="3">
    <source>
        <dbReference type="ARBA" id="ARBA00022741"/>
    </source>
</evidence>
<dbReference type="InterPro" id="IPR001650">
    <property type="entry name" value="Helicase_C-like"/>
</dbReference>
<dbReference type="InterPro" id="IPR007502">
    <property type="entry name" value="Helicase-assoc_dom"/>
</dbReference>
<dbReference type="Pfam" id="PF00271">
    <property type="entry name" value="Helicase_C"/>
    <property type="match status" value="1"/>
</dbReference>
<evidence type="ECO:0000259" key="8">
    <source>
        <dbReference type="PROSITE" id="PS51192"/>
    </source>
</evidence>
<dbReference type="VEuPathDB" id="MicrosporidiaDB:G9O61_00g005030"/>
<keyword evidence="11" id="KW-1185">Reference proteome</keyword>
<dbReference type="GO" id="GO:0003723">
    <property type="term" value="F:RNA binding"/>
    <property type="evidence" value="ECO:0007669"/>
    <property type="project" value="TreeGrafter"/>
</dbReference>
<keyword evidence="6" id="KW-0067">ATP-binding</keyword>
<dbReference type="RefSeq" id="XP_024331651.1">
    <property type="nucleotide sequence ID" value="XM_024476580.1"/>
</dbReference>
<evidence type="ECO:0000259" key="9">
    <source>
        <dbReference type="PROSITE" id="PS51194"/>
    </source>
</evidence>
<dbReference type="PANTHER" id="PTHR18934">
    <property type="entry name" value="ATP-DEPENDENT RNA HELICASE"/>
    <property type="match status" value="1"/>
</dbReference>
<dbReference type="GO" id="GO:0016787">
    <property type="term" value="F:hydrolase activity"/>
    <property type="evidence" value="ECO:0007669"/>
    <property type="project" value="UniProtKB-KW"/>
</dbReference>
<evidence type="ECO:0000256" key="4">
    <source>
        <dbReference type="ARBA" id="ARBA00022801"/>
    </source>
</evidence>
<accession>A0A0F9ZEU0</accession>
<dbReference type="GO" id="GO:0003724">
    <property type="term" value="F:RNA helicase activity"/>
    <property type="evidence" value="ECO:0007669"/>
    <property type="project" value="UniProtKB-EC"/>
</dbReference>
<reference evidence="10 11" key="1">
    <citation type="journal article" date="2015" name="Environ. Microbiol.">
        <title>Genome analyses suggest the presence of polyploidy and recent human-driven expansions in eight global populations of the honeybee pathogen Nosema ceranae.</title>
        <authorList>
            <person name="Pelin A."/>
            <person name="Selman M."/>
            <person name="Aris-Brosou S."/>
            <person name="Farinelli L."/>
            <person name="Corradi N."/>
        </authorList>
    </citation>
    <scope>NUCLEOTIDE SEQUENCE [LARGE SCALE GENOMIC DNA]</scope>
    <source>
        <strain evidence="10 11">PA08 1199</strain>
    </source>
</reference>
<evidence type="ECO:0000256" key="1">
    <source>
        <dbReference type="ARBA" id="ARBA00008792"/>
    </source>
</evidence>
<comment type="caution">
    <text evidence="10">The sequence shown here is derived from an EMBL/GenBank/DDBJ whole genome shotgun (WGS) entry which is preliminary data.</text>
</comment>
<dbReference type="Gene3D" id="1.20.120.1080">
    <property type="match status" value="1"/>
</dbReference>
<dbReference type="CDD" id="cd18791">
    <property type="entry name" value="SF2_C_RHA"/>
    <property type="match status" value="1"/>
</dbReference>